<protein>
    <submittedName>
        <fullName evidence="7">PLP-dependent aminotransferase family protein</fullName>
    </submittedName>
</protein>
<accession>A0ABR7F473</accession>
<dbReference type="CDD" id="cd00609">
    <property type="entry name" value="AAT_like"/>
    <property type="match status" value="1"/>
</dbReference>
<dbReference type="RefSeq" id="WP_118589973.1">
    <property type="nucleotide sequence ID" value="NZ_JACOOZ010000007.1"/>
</dbReference>
<dbReference type="InterPro" id="IPR000524">
    <property type="entry name" value="Tscrpt_reg_HTH_GntR"/>
</dbReference>
<dbReference type="InterPro" id="IPR015421">
    <property type="entry name" value="PyrdxlP-dep_Trfase_major"/>
</dbReference>
<evidence type="ECO:0000256" key="2">
    <source>
        <dbReference type="ARBA" id="ARBA00022898"/>
    </source>
</evidence>
<dbReference type="GO" id="GO:0008483">
    <property type="term" value="F:transaminase activity"/>
    <property type="evidence" value="ECO:0007669"/>
    <property type="project" value="UniProtKB-KW"/>
</dbReference>
<dbReference type="Pfam" id="PF00155">
    <property type="entry name" value="Aminotran_1_2"/>
    <property type="match status" value="1"/>
</dbReference>
<comment type="similarity">
    <text evidence="1">In the C-terminal section; belongs to the class-I pyridoxal-phosphate-dependent aminotransferase family.</text>
</comment>
<name>A0ABR7F473_9FIRM</name>
<dbReference type="PANTHER" id="PTHR46577:SF1">
    <property type="entry name" value="HTH-TYPE TRANSCRIPTIONAL REGULATORY PROTEIN GABR"/>
    <property type="match status" value="1"/>
</dbReference>
<keyword evidence="8" id="KW-1185">Reference proteome</keyword>
<keyword evidence="4" id="KW-0238">DNA-binding</keyword>
<dbReference type="EMBL" id="JACOOZ010000007">
    <property type="protein sequence ID" value="MBC5668411.1"/>
    <property type="molecule type" value="Genomic_DNA"/>
</dbReference>
<gene>
    <name evidence="7" type="ORF">H8S00_10480</name>
</gene>
<keyword evidence="5" id="KW-0804">Transcription</keyword>
<evidence type="ECO:0000256" key="1">
    <source>
        <dbReference type="ARBA" id="ARBA00005384"/>
    </source>
</evidence>
<organism evidence="7 8">
    <name type="scientific">Eubacterium segne</name>
    <dbReference type="NCBI Taxonomy" id="2763045"/>
    <lineage>
        <taxon>Bacteria</taxon>
        <taxon>Bacillati</taxon>
        <taxon>Bacillota</taxon>
        <taxon>Clostridia</taxon>
        <taxon>Eubacteriales</taxon>
        <taxon>Eubacteriaceae</taxon>
        <taxon>Eubacterium</taxon>
    </lineage>
</organism>
<feature type="domain" description="HTH gntR-type" evidence="6">
    <location>
        <begin position="12"/>
        <end position="80"/>
    </location>
</feature>
<dbReference type="CDD" id="cd07377">
    <property type="entry name" value="WHTH_GntR"/>
    <property type="match status" value="1"/>
</dbReference>
<dbReference type="SUPFAM" id="SSF53383">
    <property type="entry name" value="PLP-dependent transferases"/>
    <property type="match status" value="1"/>
</dbReference>
<evidence type="ECO:0000259" key="6">
    <source>
        <dbReference type="PROSITE" id="PS50949"/>
    </source>
</evidence>
<evidence type="ECO:0000256" key="5">
    <source>
        <dbReference type="ARBA" id="ARBA00023163"/>
    </source>
</evidence>
<dbReference type="SUPFAM" id="SSF46785">
    <property type="entry name" value="Winged helix' DNA-binding domain"/>
    <property type="match status" value="1"/>
</dbReference>
<keyword evidence="7" id="KW-0808">Transferase</keyword>
<dbReference type="InterPro" id="IPR004839">
    <property type="entry name" value="Aminotransferase_I/II_large"/>
</dbReference>
<dbReference type="InterPro" id="IPR015424">
    <property type="entry name" value="PyrdxlP-dep_Trfase"/>
</dbReference>
<evidence type="ECO:0000256" key="3">
    <source>
        <dbReference type="ARBA" id="ARBA00023015"/>
    </source>
</evidence>
<keyword evidence="2" id="KW-0663">Pyridoxal phosphate</keyword>
<dbReference type="InterPro" id="IPR036390">
    <property type="entry name" value="WH_DNA-bd_sf"/>
</dbReference>
<dbReference type="PANTHER" id="PTHR46577">
    <property type="entry name" value="HTH-TYPE TRANSCRIPTIONAL REGULATORY PROTEIN GABR"/>
    <property type="match status" value="1"/>
</dbReference>
<dbReference type="InterPro" id="IPR036388">
    <property type="entry name" value="WH-like_DNA-bd_sf"/>
</dbReference>
<evidence type="ECO:0000313" key="8">
    <source>
        <dbReference type="Proteomes" id="UP000597877"/>
    </source>
</evidence>
<evidence type="ECO:0000256" key="4">
    <source>
        <dbReference type="ARBA" id="ARBA00023125"/>
    </source>
</evidence>
<dbReference type="Pfam" id="PF00392">
    <property type="entry name" value="GntR"/>
    <property type="match status" value="1"/>
</dbReference>
<comment type="caution">
    <text evidence="7">The sequence shown here is derived from an EMBL/GenBank/DDBJ whole genome shotgun (WGS) entry which is preliminary data.</text>
</comment>
<dbReference type="PROSITE" id="PS50949">
    <property type="entry name" value="HTH_GNTR"/>
    <property type="match status" value="1"/>
</dbReference>
<sequence length="462" mass="53097">MLTYDFENRGKMSLYEYLYKCIKDDILSGKIKAGEKLPSKREMAKNHNISVITVENAYAQLIVEGYIFTKEKRGYYASRISGDYLGENIKKKNMARSVEHKKQWLVNFNSNHIMYDNFPFATWSRIMRQTLLDQENSFLTSPVPNGVAELRNAIADHLAHFRGMEINPDNVIVGAGTEYLYSIIVQLLGRNTVIALEDPGYKKIGKVYESNGVKCLHLKIDNMGINPENLTGSGAGAVHISPSHHFPTGRVMPVQRRQMLLKWAKENNGLIIEDDYDSEFRFSGKPIPTMVGMDSTRVIYMNTFSKTLAPSIRIAYMVLPDELMDLYHKKLGFYSGTVSGFEQYTLANFISKGYYERHINRMRNYYREYRNKIIGAIKQSDIYEKVTIEEENAGLHFILGIKKDIDDESFKAVLRENNINISGVSDYCYNKLEEFNHKFIINYSAVSEEKLKKALDIMNKAL</sequence>
<evidence type="ECO:0000313" key="7">
    <source>
        <dbReference type="EMBL" id="MBC5668411.1"/>
    </source>
</evidence>
<reference evidence="7 8" key="1">
    <citation type="submission" date="2020-08" db="EMBL/GenBank/DDBJ databases">
        <title>Genome public.</title>
        <authorList>
            <person name="Liu C."/>
            <person name="Sun Q."/>
        </authorList>
    </citation>
    <scope>NUCLEOTIDE SEQUENCE [LARGE SCALE GENOMIC DNA]</scope>
    <source>
        <strain evidence="7 8">BX4</strain>
    </source>
</reference>
<dbReference type="Proteomes" id="UP000597877">
    <property type="component" value="Unassembled WGS sequence"/>
</dbReference>
<keyword evidence="3" id="KW-0805">Transcription regulation</keyword>
<dbReference type="SMART" id="SM00345">
    <property type="entry name" value="HTH_GNTR"/>
    <property type="match status" value="1"/>
</dbReference>
<keyword evidence="7" id="KW-0032">Aminotransferase</keyword>
<dbReference type="Gene3D" id="3.40.640.10">
    <property type="entry name" value="Type I PLP-dependent aspartate aminotransferase-like (Major domain)"/>
    <property type="match status" value="1"/>
</dbReference>
<dbReference type="InterPro" id="IPR051446">
    <property type="entry name" value="HTH_trans_reg/aminotransferase"/>
</dbReference>
<dbReference type="Gene3D" id="1.10.10.10">
    <property type="entry name" value="Winged helix-like DNA-binding domain superfamily/Winged helix DNA-binding domain"/>
    <property type="match status" value="1"/>
</dbReference>
<proteinExistence type="inferred from homology"/>